<dbReference type="STRING" id="1507870.A0A1V8STN7"/>
<dbReference type="InParanoid" id="A0A1V8STN7"/>
<evidence type="ECO:0000313" key="5">
    <source>
        <dbReference type="EMBL" id="OQO02555.1"/>
    </source>
</evidence>
<comment type="subunit">
    <text evidence="2">Monomer.</text>
</comment>
<evidence type="ECO:0000256" key="2">
    <source>
        <dbReference type="ARBA" id="ARBA00011245"/>
    </source>
</evidence>
<evidence type="ECO:0000259" key="4">
    <source>
        <dbReference type="SMART" id="SM00829"/>
    </source>
</evidence>
<dbReference type="EMBL" id="NAJO01000027">
    <property type="protein sequence ID" value="OQO02555.1"/>
    <property type="molecule type" value="Genomic_DNA"/>
</dbReference>
<comment type="similarity">
    <text evidence="1">Belongs to the zinc-containing alcohol dehydrogenase family.</text>
</comment>
<dbReference type="OrthoDB" id="3233595at2759"/>
<dbReference type="Gene3D" id="3.90.180.10">
    <property type="entry name" value="Medium-chain alcohol dehydrogenases, catalytic domain"/>
    <property type="match status" value="1"/>
</dbReference>
<dbReference type="PANTHER" id="PTHR45348">
    <property type="entry name" value="HYPOTHETICAL OXIDOREDUCTASE (EUROFUNG)"/>
    <property type="match status" value="1"/>
</dbReference>
<dbReference type="Gene3D" id="3.40.50.720">
    <property type="entry name" value="NAD(P)-binding Rossmann-like Domain"/>
    <property type="match status" value="1"/>
</dbReference>
<proteinExistence type="inferred from homology"/>
<dbReference type="AlphaFoldDB" id="A0A1V8STN7"/>
<dbReference type="GO" id="GO:0016651">
    <property type="term" value="F:oxidoreductase activity, acting on NAD(P)H"/>
    <property type="evidence" value="ECO:0007669"/>
    <property type="project" value="InterPro"/>
</dbReference>
<dbReference type="Proteomes" id="UP000192596">
    <property type="component" value="Unassembled WGS sequence"/>
</dbReference>
<protein>
    <recommendedName>
        <fullName evidence="4">Enoyl reductase (ER) domain-containing protein</fullName>
    </recommendedName>
</protein>
<organism evidence="5 6">
    <name type="scientific">Cryoendolithus antarcticus</name>
    <dbReference type="NCBI Taxonomy" id="1507870"/>
    <lineage>
        <taxon>Eukaryota</taxon>
        <taxon>Fungi</taxon>
        <taxon>Dikarya</taxon>
        <taxon>Ascomycota</taxon>
        <taxon>Pezizomycotina</taxon>
        <taxon>Dothideomycetes</taxon>
        <taxon>Dothideomycetidae</taxon>
        <taxon>Cladosporiales</taxon>
        <taxon>Cladosporiaceae</taxon>
        <taxon>Cryoendolithus</taxon>
    </lineage>
</organism>
<dbReference type="Pfam" id="PF08240">
    <property type="entry name" value="ADH_N"/>
    <property type="match status" value="1"/>
</dbReference>
<feature type="domain" description="Enoyl reductase (ER)" evidence="4">
    <location>
        <begin position="4"/>
        <end position="351"/>
    </location>
</feature>
<name>A0A1V8STN7_9PEZI</name>
<reference evidence="6" key="1">
    <citation type="submission" date="2017-03" db="EMBL/GenBank/DDBJ databases">
        <title>Genomes of endolithic fungi from Antarctica.</title>
        <authorList>
            <person name="Coleine C."/>
            <person name="Masonjones S."/>
            <person name="Stajich J.E."/>
        </authorList>
    </citation>
    <scope>NUCLEOTIDE SEQUENCE [LARGE SCALE GENOMIC DNA]</scope>
    <source>
        <strain evidence="6">CCFEE 5527</strain>
    </source>
</reference>
<dbReference type="InterPro" id="IPR020843">
    <property type="entry name" value="ER"/>
</dbReference>
<dbReference type="InterPro" id="IPR013154">
    <property type="entry name" value="ADH-like_N"/>
</dbReference>
<evidence type="ECO:0000313" key="6">
    <source>
        <dbReference type="Proteomes" id="UP000192596"/>
    </source>
</evidence>
<dbReference type="InterPro" id="IPR047122">
    <property type="entry name" value="Trans-enoyl_RdTase-like"/>
</dbReference>
<gene>
    <name evidence="5" type="ORF">B0A48_12083</name>
</gene>
<evidence type="ECO:0000256" key="3">
    <source>
        <dbReference type="ARBA" id="ARBA00023002"/>
    </source>
</evidence>
<accession>A0A1V8STN7</accession>
<dbReference type="CDD" id="cd08249">
    <property type="entry name" value="enoyl_reductase_like"/>
    <property type="match status" value="1"/>
</dbReference>
<keyword evidence="6" id="KW-1185">Reference proteome</keyword>
<dbReference type="SUPFAM" id="SSF51735">
    <property type="entry name" value="NAD(P)-binding Rossmann-fold domains"/>
    <property type="match status" value="1"/>
</dbReference>
<dbReference type="InterPro" id="IPR036291">
    <property type="entry name" value="NAD(P)-bd_dom_sf"/>
</dbReference>
<sequence>MLEAHVDASTAVTVVEAPIPKAVEPNDIIVKAVCASCNPKDWKMPAGILKTIANCPNSGDDLAGIVHEVGSAVTNCKPGDRVAALHQLGAPFGAYAEYALVKDFCCFKLPDSMGWEEAATLPMAFYMACIALFGSLRLREGPDEGVTRPSPLLVYGASTGVGSMAVKLAQIANIHPVICVAGSGCEFASQLIDTSRGDVIIDYRQGDKATVEAIKSGLGGRELEYAFDAVSEEHSLANVVKVLDPTNGKLALTLPGRSSKLPAELHISHVMAGSLWTKLSGIDQSEELGNLGLEAGGPNFARAMTANIEGLLRDGRLKPHPYVVYERGLRGLEAALRDLRDGKVSGSRCVIRVVDTPGAHAW</sequence>
<dbReference type="SUPFAM" id="SSF50129">
    <property type="entry name" value="GroES-like"/>
    <property type="match status" value="1"/>
</dbReference>
<dbReference type="PANTHER" id="PTHR45348:SF5">
    <property type="entry name" value="OXIDOREDUCTASE, PUTATIVE (AFU_ORTHOLOGUE AFUA_8G01420)-RELATED"/>
    <property type="match status" value="1"/>
</dbReference>
<evidence type="ECO:0000256" key="1">
    <source>
        <dbReference type="ARBA" id="ARBA00008072"/>
    </source>
</evidence>
<dbReference type="InterPro" id="IPR011032">
    <property type="entry name" value="GroES-like_sf"/>
</dbReference>
<dbReference type="SMART" id="SM00829">
    <property type="entry name" value="PKS_ER"/>
    <property type="match status" value="1"/>
</dbReference>
<comment type="caution">
    <text evidence="5">The sequence shown here is derived from an EMBL/GenBank/DDBJ whole genome shotgun (WGS) entry which is preliminary data.</text>
</comment>
<keyword evidence="3" id="KW-0560">Oxidoreductase</keyword>